<evidence type="ECO:0000313" key="8">
    <source>
        <dbReference type="Proteomes" id="UP000543642"/>
    </source>
</evidence>
<evidence type="ECO:0000256" key="5">
    <source>
        <dbReference type="ARBA" id="ARBA00022944"/>
    </source>
</evidence>
<keyword evidence="4 7" id="KW-0808">Transferase</keyword>
<dbReference type="InterPro" id="IPR043149">
    <property type="entry name" value="TagF_N"/>
</dbReference>
<dbReference type="GO" id="GO:0005886">
    <property type="term" value="C:plasma membrane"/>
    <property type="evidence" value="ECO:0007669"/>
    <property type="project" value="UniProtKB-SubCell"/>
</dbReference>
<comment type="subcellular location">
    <subcellularLocation>
        <location evidence="1">Cell membrane</location>
        <topology evidence="1">Peripheral membrane protein</topology>
    </subcellularLocation>
</comment>
<evidence type="ECO:0000313" key="7">
    <source>
        <dbReference type="EMBL" id="MBB5264828.1"/>
    </source>
</evidence>
<evidence type="ECO:0000256" key="4">
    <source>
        <dbReference type="ARBA" id="ARBA00022679"/>
    </source>
</evidence>
<dbReference type="Proteomes" id="UP000543642">
    <property type="component" value="Unassembled WGS sequence"/>
</dbReference>
<reference evidence="7 8" key="1">
    <citation type="submission" date="2020-08" db="EMBL/GenBank/DDBJ databases">
        <title>Genomic Encyclopedia of Type Strains, Phase IV (KMG-IV): sequencing the most valuable type-strain genomes for metagenomic binning, comparative biology and taxonomic classification.</title>
        <authorList>
            <person name="Goeker M."/>
        </authorList>
    </citation>
    <scope>NUCLEOTIDE SEQUENCE [LARGE SCALE GENOMIC DNA]</scope>
    <source>
        <strain evidence="7 8">DSM 106146</strain>
    </source>
</reference>
<keyword evidence="3" id="KW-1003">Cell membrane</keyword>
<dbReference type="Gene3D" id="3.40.50.11820">
    <property type="match status" value="1"/>
</dbReference>
<dbReference type="Gene3D" id="3.40.50.12580">
    <property type="match status" value="1"/>
</dbReference>
<dbReference type="GO" id="GO:0047356">
    <property type="term" value="F:CDP-ribitol ribitolphosphotransferase activity"/>
    <property type="evidence" value="ECO:0007669"/>
    <property type="project" value="UniProtKB-EC"/>
</dbReference>
<dbReference type="SUPFAM" id="SSF53756">
    <property type="entry name" value="UDP-Glycosyltransferase/glycogen phosphorylase"/>
    <property type="match status" value="1"/>
</dbReference>
<dbReference type="EC" id="2.7.8.14" evidence="7"/>
<evidence type="ECO:0000256" key="6">
    <source>
        <dbReference type="ARBA" id="ARBA00023136"/>
    </source>
</evidence>
<gene>
    <name evidence="7" type="ORF">HNP82_001967</name>
</gene>
<evidence type="ECO:0000256" key="1">
    <source>
        <dbReference type="ARBA" id="ARBA00004202"/>
    </source>
</evidence>
<comment type="similarity">
    <text evidence="2">Belongs to the CDP-glycerol glycerophosphotransferase family.</text>
</comment>
<dbReference type="InterPro" id="IPR051612">
    <property type="entry name" value="Teichoic_Acid_Biosynth"/>
</dbReference>
<comment type="caution">
    <text evidence="7">The sequence shown here is derived from an EMBL/GenBank/DDBJ whole genome shotgun (WGS) entry which is preliminary data.</text>
</comment>
<evidence type="ECO:0000256" key="2">
    <source>
        <dbReference type="ARBA" id="ARBA00010488"/>
    </source>
</evidence>
<name>A0A7W8HBA2_9FIRM</name>
<organism evidence="7 8">
    <name type="scientific">Catenibacillus scindens</name>
    <dbReference type="NCBI Taxonomy" id="673271"/>
    <lineage>
        <taxon>Bacteria</taxon>
        <taxon>Bacillati</taxon>
        <taxon>Bacillota</taxon>
        <taxon>Clostridia</taxon>
        <taxon>Lachnospirales</taxon>
        <taxon>Lachnospiraceae</taxon>
        <taxon>Catenibacillus</taxon>
    </lineage>
</organism>
<dbReference type="AlphaFoldDB" id="A0A7W8HBA2"/>
<proteinExistence type="inferred from homology"/>
<dbReference type="GO" id="GO:0019350">
    <property type="term" value="P:teichoic acid biosynthetic process"/>
    <property type="evidence" value="ECO:0007669"/>
    <property type="project" value="UniProtKB-KW"/>
</dbReference>
<dbReference type="GO" id="GO:0047355">
    <property type="term" value="F:CDP-glycerol glycerophosphotransferase activity"/>
    <property type="evidence" value="ECO:0007669"/>
    <property type="project" value="InterPro"/>
</dbReference>
<keyword evidence="6" id="KW-0472">Membrane</keyword>
<dbReference type="PANTHER" id="PTHR37316">
    <property type="entry name" value="TEICHOIC ACID GLYCEROL-PHOSPHATE PRIMASE"/>
    <property type="match status" value="1"/>
</dbReference>
<keyword evidence="8" id="KW-1185">Reference proteome</keyword>
<dbReference type="InterPro" id="IPR043148">
    <property type="entry name" value="TagF_C"/>
</dbReference>
<dbReference type="RefSeq" id="WP_183773803.1">
    <property type="nucleotide sequence ID" value="NZ_JACHFW010000007.1"/>
</dbReference>
<sequence>MKILVACAQVFLGIIYFFMKLCPVEDKVVMISRQANRPSLDFTLIRRHLLKQAPQIKIVTLCHTLEKRLNAKYIDLIKYGFHMLKQMYHIATSKVVVLDTYCIVVSLLKHRKNLQIIQIWHSMGSMKKFGYTALDTPEGVPSKTARLLHMHENYTCVLASSPAYSHDLARGFNCDDSIVRIMPLPRTDLLRSAKYKKKKRSEIYKKFPELEGRRVILYCPTFRKDEEKMRAAIENLTLFLDETKDILVFMPHPLSKISISGPGILCAPNFSSFDMLFVADAVISDYSCIVYEAAFIGLPVYFYNFDMSRYLQERGLAIDYYKEIPGPSSSDPQVLMDAIHSGIYDWDRLKAFSDKYICYSGHAGQDIARYILSFL</sequence>
<keyword evidence="5" id="KW-0777">Teichoic acid biosynthesis</keyword>
<dbReference type="Pfam" id="PF04464">
    <property type="entry name" value="Glyphos_transf"/>
    <property type="match status" value="1"/>
</dbReference>
<evidence type="ECO:0000256" key="3">
    <source>
        <dbReference type="ARBA" id="ARBA00022475"/>
    </source>
</evidence>
<protein>
    <submittedName>
        <fullName evidence="7">CDP-ribitol ribitolphosphotransferase</fullName>
        <ecNumber evidence="7">2.7.8.14</ecNumber>
    </submittedName>
</protein>
<dbReference type="PANTHER" id="PTHR37316:SF1">
    <property type="entry name" value="TEICHOIC ACID GLYCEROL-PHOSPHATE PRIMASE"/>
    <property type="match status" value="1"/>
</dbReference>
<dbReference type="InterPro" id="IPR007554">
    <property type="entry name" value="Glycerophosphate_synth"/>
</dbReference>
<dbReference type="EMBL" id="JACHFW010000007">
    <property type="protein sequence ID" value="MBB5264828.1"/>
    <property type="molecule type" value="Genomic_DNA"/>
</dbReference>
<accession>A0A7W8HBA2</accession>